<dbReference type="Pfam" id="PF03060">
    <property type="entry name" value="NMO"/>
    <property type="match status" value="1"/>
</dbReference>
<evidence type="ECO:0000256" key="4">
    <source>
        <dbReference type="ARBA" id="ARBA00023002"/>
    </source>
</evidence>
<gene>
    <name evidence="7" type="ORF">ACFYXQ_40775</name>
</gene>
<evidence type="ECO:0000256" key="5">
    <source>
        <dbReference type="ARBA" id="ARBA00023033"/>
    </source>
</evidence>
<feature type="region of interest" description="Disordered" evidence="6">
    <location>
        <begin position="306"/>
        <end position="350"/>
    </location>
</feature>
<dbReference type="EC" id="1.13.12.-" evidence="7"/>
<evidence type="ECO:0000256" key="1">
    <source>
        <dbReference type="ARBA" id="ARBA00009881"/>
    </source>
</evidence>
<proteinExistence type="inferred from homology"/>
<evidence type="ECO:0000256" key="3">
    <source>
        <dbReference type="ARBA" id="ARBA00022643"/>
    </source>
</evidence>
<comment type="caution">
    <text evidence="7">The sequence shown here is derived from an EMBL/GenBank/DDBJ whole genome shotgun (WGS) entry which is preliminary data.</text>
</comment>
<keyword evidence="5" id="KW-0503">Monooxygenase</keyword>
<reference evidence="7 8" key="1">
    <citation type="submission" date="2024-10" db="EMBL/GenBank/DDBJ databases">
        <title>The Natural Products Discovery Center: Release of the First 8490 Sequenced Strains for Exploring Actinobacteria Biosynthetic Diversity.</title>
        <authorList>
            <person name="Kalkreuter E."/>
            <person name="Kautsar S.A."/>
            <person name="Yang D."/>
            <person name="Bader C.D."/>
            <person name="Teijaro C.N."/>
            <person name="Fluegel L."/>
            <person name="Davis C.M."/>
            <person name="Simpson J.R."/>
            <person name="Lauterbach L."/>
            <person name="Steele A.D."/>
            <person name="Gui C."/>
            <person name="Meng S."/>
            <person name="Li G."/>
            <person name="Viehrig K."/>
            <person name="Ye F."/>
            <person name="Su P."/>
            <person name="Kiefer A.F."/>
            <person name="Nichols A."/>
            <person name="Cepeda A.J."/>
            <person name="Yan W."/>
            <person name="Fan B."/>
            <person name="Jiang Y."/>
            <person name="Adhikari A."/>
            <person name="Zheng C.-J."/>
            <person name="Schuster L."/>
            <person name="Cowan T.M."/>
            <person name="Smanski M.J."/>
            <person name="Chevrette M.G."/>
            <person name="De Carvalho L.P.S."/>
            <person name="Shen B."/>
        </authorList>
    </citation>
    <scope>NUCLEOTIDE SEQUENCE [LARGE SCALE GENOMIC DNA]</scope>
    <source>
        <strain evidence="7 8">NPDC002593</strain>
    </source>
</reference>
<organism evidence="7 8">
    <name type="scientific">Nocardia jiangxiensis</name>
    <dbReference type="NCBI Taxonomy" id="282685"/>
    <lineage>
        <taxon>Bacteria</taxon>
        <taxon>Bacillati</taxon>
        <taxon>Actinomycetota</taxon>
        <taxon>Actinomycetes</taxon>
        <taxon>Mycobacteriales</taxon>
        <taxon>Nocardiaceae</taxon>
        <taxon>Nocardia</taxon>
    </lineage>
</organism>
<dbReference type="Gene3D" id="3.20.20.70">
    <property type="entry name" value="Aldolase class I"/>
    <property type="match status" value="1"/>
</dbReference>
<dbReference type="RefSeq" id="WP_063713201.1">
    <property type="nucleotide sequence ID" value="NZ_JBIAQY010000023.1"/>
</dbReference>
<evidence type="ECO:0000256" key="2">
    <source>
        <dbReference type="ARBA" id="ARBA00022630"/>
    </source>
</evidence>
<keyword evidence="4 7" id="KW-0560">Oxidoreductase</keyword>
<keyword evidence="3" id="KW-0288">FMN</keyword>
<dbReference type="InterPro" id="IPR013785">
    <property type="entry name" value="Aldolase_TIM"/>
</dbReference>
<dbReference type="Proteomes" id="UP001601992">
    <property type="component" value="Unassembled WGS sequence"/>
</dbReference>
<dbReference type="GO" id="GO:0016491">
    <property type="term" value="F:oxidoreductase activity"/>
    <property type="evidence" value="ECO:0007669"/>
    <property type="project" value="UniProtKB-KW"/>
</dbReference>
<evidence type="ECO:0000313" key="7">
    <source>
        <dbReference type="EMBL" id="MFF3574099.1"/>
    </source>
</evidence>
<keyword evidence="2" id="KW-0285">Flavoprotein</keyword>
<comment type="similarity">
    <text evidence="1">Belongs to the nitronate monooxygenase family. NMO class I subfamily.</text>
</comment>
<dbReference type="EMBL" id="JBIAQY010000023">
    <property type="protein sequence ID" value="MFF3574099.1"/>
    <property type="molecule type" value="Genomic_DNA"/>
</dbReference>
<dbReference type="PANTHER" id="PTHR42747">
    <property type="entry name" value="NITRONATE MONOOXYGENASE-RELATED"/>
    <property type="match status" value="1"/>
</dbReference>
<dbReference type="PANTHER" id="PTHR42747:SF4">
    <property type="entry name" value="BLR1330 PROTEIN"/>
    <property type="match status" value="1"/>
</dbReference>
<protein>
    <submittedName>
        <fullName evidence="7">NAD(P)H-dependent flavin oxidoreductase</fullName>
        <ecNumber evidence="7">1.13.12.-</ecNumber>
    </submittedName>
</protein>
<accession>A0ABW6SFT3</accession>
<name>A0ABW6SFT3_9NOCA</name>
<evidence type="ECO:0000256" key="6">
    <source>
        <dbReference type="SAM" id="MobiDB-lite"/>
    </source>
</evidence>
<dbReference type="InterPro" id="IPR004136">
    <property type="entry name" value="NMO"/>
</dbReference>
<keyword evidence="8" id="KW-1185">Reference proteome</keyword>
<dbReference type="CDD" id="cd04730">
    <property type="entry name" value="NPD_like"/>
    <property type="match status" value="1"/>
</dbReference>
<feature type="compositionally biased region" description="Polar residues" evidence="6">
    <location>
        <begin position="327"/>
        <end position="339"/>
    </location>
</feature>
<dbReference type="SUPFAM" id="SSF51412">
    <property type="entry name" value="Inosine monophosphate dehydrogenase (IMPDH)"/>
    <property type="match status" value="1"/>
</dbReference>
<evidence type="ECO:0000313" key="8">
    <source>
        <dbReference type="Proteomes" id="UP001601992"/>
    </source>
</evidence>
<sequence length="350" mass="36779">MALPEALANRLTVPAIAAPMTSVSGPELVIAACRSGVVGSFPTHNAATTEKLDTWLRQIFAALIDHDGPTAPVAPNLVVHRTNTRLQADLDCLVRHGVELVITSVGSPKPVIAPLHAIGCRVFADVSSMAHAQRAIEAGADGLVLLTAGAGGQTGWANPFAFARAVRARYDGPIVLAGGITDGTSILAAQVLGVDLVYLGTRFIATSESLATDEYRTALIESTLDDVTLSTRVGGIPANLLASWLARDDRSAANQESSSGFEQDRLLRNRTAWSAGHSVAGVGAVTTVAELVQAITEQYERARDKLLPTLTESRPEARIDTYRPATTPGNQGRVTSSVAGTVDLNRPDSY</sequence>